<keyword evidence="11 20" id="KW-0812">Transmembrane</keyword>
<accession>A0A0R1TFF6</accession>
<evidence type="ECO:0000313" key="21">
    <source>
        <dbReference type="EMBL" id="KRL77866.1"/>
    </source>
</evidence>
<dbReference type="Gene3D" id="1.20.120.1760">
    <property type="match status" value="1"/>
</dbReference>
<keyword evidence="14 20" id="KW-0472">Membrane</keyword>
<evidence type="ECO:0000256" key="12">
    <source>
        <dbReference type="ARBA" id="ARBA00022989"/>
    </source>
</evidence>
<evidence type="ECO:0000256" key="13">
    <source>
        <dbReference type="ARBA" id="ARBA00023098"/>
    </source>
</evidence>
<feature type="transmembrane region" description="Helical" evidence="20">
    <location>
        <begin position="145"/>
        <end position="162"/>
    </location>
</feature>
<evidence type="ECO:0000256" key="11">
    <source>
        <dbReference type="ARBA" id="ARBA00022692"/>
    </source>
</evidence>
<sequence>MFIVNLPNKLTIIRIVLIPIFMLVLLLPLNWGSVNWAGTEIAVTQLIGAVIFAAASITDFADGQIARRQHLVSNFGKFADPLADKMLVMTAFIILVEMGKVPSWVAAIIVCRELAVTGLRLIVVENDGQVMAAAMPGKIKTFTQMFAILFLFLNNAFFANIHVAIGEILLYICLFFTVYSGCDYFYNARFIFSDSFKSDK</sequence>
<evidence type="ECO:0000256" key="2">
    <source>
        <dbReference type="ARBA" id="ARBA00004651"/>
    </source>
</evidence>
<keyword evidence="9" id="KW-0444">Lipid biosynthesis</keyword>
<feature type="transmembrane region" description="Helical" evidence="20">
    <location>
        <begin position="12"/>
        <end position="29"/>
    </location>
</feature>
<evidence type="ECO:0000256" key="19">
    <source>
        <dbReference type="RuleBase" id="RU003750"/>
    </source>
</evidence>
<comment type="subcellular location">
    <subcellularLocation>
        <location evidence="2">Cell membrane</location>
        <topology evidence="2">Multi-pass membrane protein</topology>
    </subcellularLocation>
</comment>
<evidence type="ECO:0000256" key="5">
    <source>
        <dbReference type="ARBA" id="ARBA00010441"/>
    </source>
</evidence>
<feature type="transmembrane region" description="Helical" evidence="20">
    <location>
        <begin position="41"/>
        <end position="61"/>
    </location>
</feature>
<comment type="similarity">
    <text evidence="5 19">Belongs to the CDP-alcohol phosphatidyltransferase class-I family.</text>
</comment>
<reference evidence="21 22" key="1">
    <citation type="journal article" date="2015" name="Genome Announc.">
        <title>Expanding the biotechnology potential of lactobacilli through comparative genomics of 213 strains and associated genera.</title>
        <authorList>
            <person name="Sun Z."/>
            <person name="Harris H.M."/>
            <person name="McCann A."/>
            <person name="Guo C."/>
            <person name="Argimon S."/>
            <person name="Zhang W."/>
            <person name="Yang X."/>
            <person name="Jeffery I.B."/>
            <person name="Cooney J.C."/>
            <person name="Kagawa T.F."/>
            <person name="Liu W."/>
            <person name="Song Y."/>
            <person name="Salvetti E."/>
            <person name="Wrobel A."/>
            <person name="Rasinkangas P."/>
            <person name="Parkhill J."/>
            <person name="Rea M.C."/>
            <person name="O'Sullivan O."/>
            <person name="Ritari J."/>
            <person name="Douillard F.P."/>
            <person name="Paul Ross R."/>
            <person name="Yang R."/>
            <person name="Briner A.E."/>
            <person name="Felis G.E."/>
            <person name="de Vos W.M."/>
            <person name="Barrangou R."/>
            <person name="Klaenhammer T.R."/>
            <person name="Caufield P.W."/>
            <person name="Cui Y."/>
            <person name="Zhang H."/>
            <person name="O'Toole P.W."/>
        </authorList>
    </citation>
    <scope>NUCLEOTIDE SEQUENCE [LARGE SCALE GENOMIC DNA]</scope>
    <source>
        <strain evidence="21 22">DSM 15833</strain>
    </source>
</reference>
<dbReference type="FunFam" id="1.20.120.1760:FF:000004">
    <property type="entry name" value="CDP-diacylglycerol--glycerol-3-phosphate 3-phosphatidyltransferase"/>
    <property type="match status" value="1"/>
</dbReference>
<dbReference type="GO" id="GO:0008444">
    <property type="term" value="F:CDP-diacylglycerol-glycerol-3-phosphate 3-phosphatidyltransferase activity"/>
    <property type="evidence" value="ECO:0007669"/>
    <property type="project" value="UniProtKB-UniRule"/>
</dbReference>
<keyword evidence="15" id="KW-0594">Phospholipid biosynthesis</keyword>
<evidence type="ECO:0000256" key="4">
    <source>
        <dbReference type="ARBA" id="ARBA00005189"/>
    </source>
</evidence>
<dbReference type="PIRSF" id="PIRSF000847">
    <property type="entry name" value="Phos_ph_gly_syn"/>
    <property type="match status" value="1"/>
</dbReference>
<keyword evidence="8" id="KW-1003">Cell membrane</keyword>
<evidence type="ECO:0000256" key="20">
    <source>
        <dbReference type="SAM" id="Phobius"/>
    </source>
</evidence>
<evidence type="ECO:0000256" key="15">
    <source>
        <dbReference type="ARBA" id="ARBA00023209"/>
    </source>
</evidence>
<dbReference type="InterPro" id="IPR050324">
    <property type="entry name" value="CDP-alcohol_PTase-I"/>
</dbReference>
<comment type="pathway">
    <text evidence="3">Phospholipid metabolism; phosphatidylglycerol biosynthesis; phosphatidylglycerol from CDP-diacylglycerol: step 1/2.</text>
</comment>
<evidence type="ECO:0000256" key="8">
    <source>
        <dbReference type="ARBA" id="ARBA00022475"/>
    </source>
</evidence>
<comment type="caution">
    <text evidence="21">The sequence shown here is derived from an EMBL/GenBank/DDBJ whole genome shotgun (WGS) entry which is preliminary data.</text>
</comment>
<keyword evidence="12 20" id="KW-1133">Transmembrane helix</keyword>
<dbReference type="PATRIC" id="fig|1423740.3.peg.1283"/>
<name>A0A0R1TFF6_9LACO</name>
<dbReference type="Proteomes" id="UP000051048">
    <property type="component" value="Unassembled WGS sequence"/>
</dbReference>
<evidence type="ECO:0000256" key="10">
    <source>
        <dbReference type="ARBA" id="ARBA00022679"/>
    </source>
</evidence>
<dbReference type="InterPro" id="IPR004570">
    <property type="entry name" value="Phosphatidylglycerol_P_synth"/>
</dbReference>
<organism evidence="21 22">
    <name type="scientific">Ligilactobacillus equi DSM 15833 = JCM 10991</name>
    <dbReference type="NCBI Taxonomy" id="1423740"/>
    <lineage>
        <taxon>Bacteria</taxon>
        <taxon>Bacillati</taxon>
        <taxon>Bacillota</taxon>
        <taxon>Bacilli</taxon>
        <taxon>Lactobacillales</taxon>
        <taxon>Lactobacillaceae</taxon>
        <taxon>Ligilactobacillus</taxon>
    </lineage>
</organism>
<dbReference type="EC" id="2.7.8.5" evidence="6 18"/>
<evidence type="ECO:0000256" key="7">
    <source>
        <dbReference type="ARBA" id="ARBA00014944"/>
    </source>
</evidence>
<evidence type="ECO:0000256" key="18">
    <source>
        <dbReference type="NCBIfam" id="TIGR00560"/>
    </source>
</evidence>
<dbReference type="PROSITE" id="PS00379">
    <property type="entry name" value="CDP_ALCOHOL_P_TRANSF"/>
    <property type="match status" value="1"/>
</dbReference>
<dbReference type="InterPro" id="IPR048254">
    <property type="entry name" value="CDP_ALCOHOL_P_TRANSF_CS"/>
</dbReference>
<evidence type="ECO:0000256" key="9">
    <source>
        <dbReference type="ARBA" id="ARBA00022516"/>
    </source>
</evidence>
<dbReference type="GO" id="GO:0005886">
    <property type="term" value="C:plasma membrane"/>
    <property type="evidence" value="ECO:0007669"/>
    <property type="project" value="UniProtKB-SubCell"/>
</dbReference>
<evidence type="ECO:0000256" key="17">
    <source>
        <dbReference type="ARBA" id="ARBA00048586"/>
    </source>
</evidence>
<comment type="catalytic activity">
    <reaction evidence="17">
        <text>a CDP-1,2-diacyl-sn-glycerol + sn-glycerol 3-phosphate = a 1,2-diacyl-sn-glycero-3-phospho-(1'-sn-glycero-3'-phosphate) + CMP + H(+)</text>
        <dbReference type="Rhea" id="RHEA:12593"/>
        <dbReference type="ChEBI" id="CHEBI:15378"/>
        <dbReference type="ChEBI" id="CHEBI:57597"/>
        <dbReference type="ChEBI" id="CHEBI:58332"/>
        <dbReference type="ChEBI" id="CHEBI:60110"/>
        <dbReference type="ChEBI" id="CHEBI:60377"/>
        <dbReference type="EC" id="2.7.8.5"/>
    </reaction>
</comment>
<dbReference type="GO" id="GO:0006655">
    <property type="term" value="P:phosphatidylglycerol biosynthetic process"/>
    <property type="evidence" value="ECO:0007669"/>
    <property type="project" value="UniProtKB-UniPathway"/>
</dbReference>
<evidence type="ECO:0000256" key="1">
    <source>
        <dbReference type="ARBA" id="ARBA00003973"/>
    </source>
</evidence>
<dbReference type="InterPro" id="IPR000462">
    <property type="entry name" value="CDP-OH_P_trans"/>
</dbReference>
<keyword evidence="10 19" id="KW-0808">Transferase</keyword>
<dbReference type="PANTHER" id="PTHR14269:SF62">
    <property type="entry name" value="CDP-DIACYLGLYCEROL--GLYCEROL-3-PHOSPHATE 3-PHOSPHATIDYLTRANSFERASE 1, CHLOROPLASTIC"/>
    <property type="match status" value="1"/>
</dbReference>
<gene>
    <name evidence="21" type="ORF">FC36_GL001190</name>
</gene>
<protein>
    <recommendedName>
        <fullName evidence="7 18">CDP-diacylglycerol--glycerol-3-phosphate 3-phosphatidyltransferase</fullName>
        <ecNumber evidence="6 18">2.7.8.5</ecNumber>
    </recommendedName>
</protein>
<proteinExistence type="inferred from homology"/>
<evidence type="ECO:0000256" key="16">
    <source>
        <dbReference type="ARBA" id="ARBA00023264"/>
    </source>
</evidence>
<comment type="pathway">
    <text evidence="4">Lipid metabolism.</text>
</comment>
<feature type="transmembrane region" description="Helical" evidence="20">
    <location>
        <begin position="168"/>
        <end position="186"/>
    </location>
</feature>
<keyword evidence="16" id="KW-1208">Phospholipid metabolism</keyword>
<dbReference type="NCBIfam" id="TIGR00560">
    <property type="entry name" value="pgsA"/>
    <property type="match status" value="1"/>
</dbReference>
<comment type="function">
    <text evidence="1">This protein catalyzes the committed step to the synthesis of the acidic phospholipids.</text>
</comment>
<evidence type="ECO:0000256" key="6">
    <source>
        <dbReference type="ARBA" id="ARBA00013170"/>
    </source>
</evidence>
<dbReference type="Pfam" id="PF01066">
    <property type="entry name" value="CDP-OH_P_transf"/>
    <property type="match status" value="1"/>
</dbReference>
<dbReference type="AlphaFoldDB" id="A0A0R1TFF6"/>
<dbReference type="InterPro" id="IPR043130">
    <property type="entry name" value="CDP-OH_PTrfase_TM_dom"/>
</dbReference>
<keyword evidence="13" id="KW-0443">Lipid metabolism</keyword>
<dbReference type="EMBL" id="AZFH01000159">
    <property type="protein sequence ID" value="KRL77866.1"/>
    <property type="molecule type" value="Genomic_DNA"/>
</dbReference>
<evidence type="ECO:0000256" key="3">
    <source>
        <dbReference type="ARBA" id="ARBA00005042"/>
    </source>
</evidence>
<dbReference type="PANTHER" id="PTHR14269">
    <property type="entry name" value="CDP-DIACYLGLYCEROL--GLYCEROL-3-PHOSPHATE 3-PHOSPHATIDYLTRANSFERASE-RELATED"/>
    <property type="match status" value="1"/>
</dbReference>
<dbReference type="STRING" id="1423740.FC36_GL001190"/>
<evidence type="ECO:0000256" key="14">
    <source>
        <dbReference type="ARBA" id="ARBA00023136"/>
    </source>
</evidence>
<evidence type="ECO:0000313" key="22">
    <source>
        <dbReference type="Proteomes" id="UP000051048"/>
    </source>
</evidence>
<dbReference type="UniPathway" id="UPA00084">
    <property type="reaction ID" value="UER00503"/>
</dbReference>